<evidence type="ECO:0000313" key="2">
    <source>
        <dbReference type="Proteomes" id="UP000823775"/>
    </source>
</evidence>
<organism evidence="1 2">
    <name type="scientific">Datura stramonium</name>
    <name type="common">Jimsonweed</name>
    <name type="synonym">Common thornapple</name>
    <dbReference type="NCBI Taxonomy" id="4076"/>
    <lineage>
        <taxon>Eukaryota</taxon>
        <taxon>Viridiplantae</taxon>
        <taxon>Streptophyta</taxon>
        <taxon>Embryophyta</taxon>
        <taxon>Tracheophyta</taxon>
        <taxon>Spermatophyta</taxon>
        <taxon>Magnoliopsida</taxon>
        <taxon>eudicotyledons</taxon>
        <taxon>Gunneridae</taxon>
        <taxon>Pentapetalae</taxon>
        <taxon>asterids</taxon>
        <taxon>lamiids</taxon>
        <taxon>Solanales</taxon>
        <taxon>Solanaceae</taxon>
        <taxon>Solanoideae</taxon>
        <taxon>Datureae</taxon>
        <taxon>Datura</taxon>
    </lineage>
</organism>
<accession>A0ABS8SVV4</accession>
<gene>
    <name evidence="1" type="ORF">HAX54_049844</name>
</gene>
<proteinExistence type="predicted"/>
<protein>
    <submittedName>
        <fullName evidence="1">Uncharacterized protein</fullName>
    </submittedName>
</protein>
<name>A0ABS8SVV4_DATST</name>
<evidence type="ECO:0000313" key="1">
    <source>
        <dbReference type="EMBL" id="MCD7463043.1"/>
    </source>
</evidence>
<keyword evidence="2" id="KW-1185">Reference proteome</keyword>
<dbReference type="EMBL" id="JACEIK010000856">
    <property type="protein sequence ID" value="MCD7463043.1"/>
    <property type="molecule type" value="Genomic_DNA"/>
</dbReference>
<comment type="caution">
    <text evidence="1">The sequence shown here is derived from an EMBL/GenBank/DDBJ whole genome shotgun (WGS) entry which is preliminary data.</text>
</comment>
<reference evidence="1 2" key="1">
    <citation type="journal article" date="2021" name="BMC Genomics">
        <title>Datura genome reveals duplications of psychoactive alkaloid biosynthetic genes and high mutation rate following tissue culture.</title>
        <authorList>
            <person name="Rajewski A."/>
            <person name="Carter-House D."/>
            <person name="Stajich J."/>
            <person name="Litt A."/>
        </authorList>
    </citation>
    <scope>NUCLEOTIDE SEQUENCE [LARGE SCALE GENOMIC DNA]</scope>
    <source>
        <strain evidence="1">AR-01</strain>
    </source>
</reference>
<dbReference type="Proteomes" id="UP000823775">
    <property type="component" value="Unassembled WGS sequence"/>
</dbReference>
<sequence length="98" mass="11031">MEVSGRWFACNYGGGDAGFLTKKVRGGQFGSFPVGWCSGHWRRERCGDEVVVLLVAREESEGRVEGKVNGAGQWWLLSAEVGSSPEKMRRRERRERGR</sequence>